<feature type="domain" description="Probable ATP-binding protein BrxC alpha-helical" evidence="3">
    <location>
        <begin position="859"/>
        <end position="974"/>
    </location>
</feature>
<dbReference type="InterPro" id="IPR058037">
    <property type="entry name" value="BREX_BrxC_helical"/>
</dbReference>
<dbReference type="InterPro" id="IPR058036">
    <property type="entry name" value="BREX_BrxC_4th"/>
</dbReference>
<dbReference type="InterPro" id="IPR058038">
    <property type="entry name" value="BREX_BrxC_wHTH"/>
</dbReference>
<evidence type="ECO:0000313" key="6">
    <source>
        <dbReference type="Proteomes" id="UP000552883"/>
    </source>
</evidence>
<comment type="caution">
    <text evidence="5">The sequence shown here is derived from an EMBL/GenBank/DDBJ whole genome shotgun (WGS) entry which is preliminary data.</text>
</comment>
<evidence type="ECO:0000259" key="2">
    <source>
        <dbReference type="Pfam" id="PF25791"/>
    </source>
</evidence>
<dbReference type="InterPro" id="IPR027417">
    <property type="entry name" value="P-loop_NTPase"/>
</dbReference>
<organism evidence="5 6">
    <name type="scientific">Microcella frigidaquae</name>
    <dbReference type="NCBI Taxonomy" id="424758"/>
    <lineage>
        <taxon>Bacteria</taxon>
        <taxon>Bacillati</taxon>
        <taxon>Actinomycetota</taxon>
        <taxon>Actinomycetes</taxon>
        <taxon>Micrococcales</taxon>
        <taxon>Microbacteriaceae</taxon>
        <taxon>Microcella</taxon>
    </lineage>
</organism>
<dbReference type="OrthoDB" id="3201900at2"/>
<dbReference type="NCBIfam" id="NF033441">
    <property type="entry name" value="BREX_BrxC"/>
    <property type="match status" value="1"/>
</dbReference>
<dbReference type="EMBL" id="JACHBS010000001">
    <property type="protein sequence ID" value="MBB5618918.1"/>
    <property type="molecule type" value="Genomic_DNA"/>
</dbReference>
<dbReference type="RefSeq" id="WP_153983138.1">
    <property type="nucleotide sequence ID" value="NZ_BAAANZ010000027.1"/>
</dbReference>
<sequence>MILNDIFEKNVQRPIEGVIKADDAEHLSTEVEEYVLTNEAAKELQRLLEEYVSHTTANGVWISGFFGSGKSHMLKMLAHLLGDVDGQDFPRDEVSKSFRAKSNDAFLPSLISKADKIPAKSLLFNIDQKATIITKDATDALLKVFVKVFDESRGYFGNQGHVARFERDLDQAGHYQEFQDAFQRLTGKPWLEERKNYIVQGRNIDRAYADVIGGDAPTDILKQYSNDYAVSIEDFADEVVAWLDAQPAGTRLNFFVDEVGQFIGDDTKLMLNLQTIAESLSTKAKGRSWVFVTSQEDMEKIIGDQTKRQAQDFSKIQGRFKARVKLTSQDVEEVIRKRLLEKNDAGQAALGAVYGAESANFKTLFDFADGAKTYKNYTTEDLFVGTYPFVTYQFPLFQQAIEGLSEHNAFEGKNTAVGERSMLGVVQQVAKDLGVAEVGTLASFDRMFEGIRSSLKSAPQKQVQLAEQHLDNPLAVRLLKALFLVKYVDGFTATARNLTVLVYDRFGLNLPALQDSVKEALALLEQQTYIQRSGDLYSYLTNEEQDIEKEIKGVEVDSSEVMDHLFKLLHLNVMKQQAKFHYAKTNQDFPLGYMLDDAPKSQPRELTVHFITPANPNELGNIRLQGAGKAELRVVLDPDRRLLSELTMLLKTAKYVKHKQGTAVTDSVKRILDQKSQESTMREKELAERVREAVGKAILIVDTVDVVSSATSAESRVADGMNALVAKTYPQLDLLGGKSFSESDVAKYVQHEDNTLGTLGGQLETPADEVYKVGVLQRDKLGEQVTVKKLVDQFQAKPYGWDYGSVLCTIAYLYGKGRITVELDNVTLKRSEVAQQLRNSQKHASLIVRKQATFDPTKVKVFADFVKDFFDEPYPPKDPTELAQHGSERLKAKLEQLKSIVQTSRYPFTTALQSPIDLLEAVVGKAPTWYVSEFVGGDELIEAKNDVIVPIDQFINGPQAGIFDAAQLFLQQASGNLSYLPTGPASVAESLLADPKIFRGNKANQLKSAVDDLRSKLEALIAEEQKKATGAILARRSDLEDTDYFRAAPEDAQQAAIGEIDLEIAMLEKEMSIAKLRLAPGMFAQTTFPRLLAELAAARPLSFVNPILDGEGTSADEERPQPKTAPQFVQITQIPVQGGKQVLASETDVDEYVDALRAVLIAAIAEGKRITR</sequence>
<evidence type="ECO:0000256" key="1">
    <source>
        <dbReference type="SAM" id="MobiDB-lite"/>
    </source>
</evidence>
<evidence type="ECO:0000313" key="5">
    <source>
        <dbReference type="EMBL" id="MBB5618918.1"/>
    </source>
</evidence>
<evidence type="ECO:0008006" key="7">
    <source>
        <dbReference type="Google" id="ProtNLM"/>
    </source>
</evidence>
<feature type="region of interest" description="Disordered" evidence="1">
    <location>
        <begin position="1108"/>
        <end position="1127"/>
    </location>
</feature>
<dbReference type="Pfam" id="PF25792">
    <property type="entry name" value="BREX_BrxC_helical"/>
    <property type="match status" value="1"/>
</dbReference>
<dbReference type="Pfam" id="PF25796">
    <property type="entry name" value="BREX_BrxC_4th"/>
    <property type="match status" value="1"/>
</dbReference>
<dbReference type="InterPro" id="IPR047679">
    <property type="entry name" value="BREX_BrxC"/>
</dbReference>
<dbReference type="AlphaFoldDB" id="A0A840XQU3"/>
<feature type="domain" description="Probable ATP-binding protein BrxC 4th six-stranded beta-sheet" evidence="4">
    <location>
        <begin position="554"/>
        <end position="724"/>
    </location>
</feature>
<dbReference type="Pfam" id="PF25791">
    <property type="entry name" value="WHD_BREX_BrxC"/>
    <property type="match status" value="1"/>
</dbReference>
<feature type="domain" description="Probable ATP-binding protein BrxC winged helix-turn-helix" evidence="2">
    <location>
        <begin position="778"/>
        <end position="850"/>
    </location>
</feature>
<evidence type="ECO:0000259" key="3">
    <source>
        <dbReference type="Pfam" id="PF25792"/>
    </source>
</evidence>
<gene>
    <name evidence="5" type="ORF">BJ959_002414</name>
</gene>
<dbReference type="Proteomes" id="UP000552883">
    <property type="component" value="Unassembled WGS sequence"/>
</dbReference>
<protein>
    <recommendedName>
        <fullName evidence="7">BREX system P-loop protein BrxC</fullName>
    </recommendedName>
</protein>
<name>A0A840XQU3_9MICO</name>
<dbReference type="SUPFAM" id="SSF52540">
    <property type="entry name" value="P-loop containing nucleoside triphosphate hydrolases"/>
    <property type="match status" value="1"/>
</dbReference>
<proteinExistence type="predicted"/>
<keyword evidence="6" id="KW-1185">Reference proteome</keyword>
<reference evidence="5 6" key="1">
    <citation type="submission" date="2020-08" db="EMBL/GenBank/DDBJ databases">
        <title>Sequencing the genomes of 1000 actinobacteria strains.</title>
        <authorList>
            <person name="Klenk H.-P."/>
        </authorList>
    </citation>
    <scope>NUCLEOTIDE SEQUENCE [LARGE SCALE GENOMIC DNA]</scope>
    <source>
        <strain evidence="5 6">DSM 23889</strain>
    </source>
</reference>
<evidence type="ECO:0000259" key="4">
    <source>
        <dbReference type="Pfam" id="PF25796"/>
    </source>
</evidence>
<accession>A0A840XQU3</accession>